<evidence type="ECO:0000256" key="1">
    <source>
        <dbReference type="ARBA" id="ARBA00022679"/>
    </source>
</evidence>
<organism evidence="4 5">
    <name type="scientific">Microbacterium dextranolyticum</name>
    <dbReference type="NCBI Taxonomy" id="36806"/>
    <lineage>
        <taxon>Bacteria</taxon>
        <taxon>Bacillati</taxon>
        <taxon>Actinomycetota</taxon>
        <taxon>Actinomycetes</taxon>
        <taxon>Micrococcales</taxon>
        <taxon>Microbacteriaceae</taxon>
        <taxon>Microbacterium</taxon>
    </lineage>
</organism>
<dbReference type="Pfam" id="PF00583">
    <property type="entry name" value="Acetyltransf_1"/>
    <property type="match status" value="1"/>
</dbReference>
<name>A0A9W6HL53_9MICO</name>
<dbReference type="CDD" id="cd04301">
    <property type="entry name" value="NAT_SF"/>
    <property type="match status" value="1"/>
</dbReference>
<protein>
    <recommendedName>
        <fullName evidence="3">N-acetyltransferase domain-containing protein</fullName>
    </recommendedName>
</protein>
<dbReference type="AlphaFoldDB" id="A0A9W6HL53"/>
<evidence type="ECO:0000313" key="5">
    <source>
        <dbReference type="Proteomes" id="UP001142291"/>
    </source>
</evidence>
<dbReference type="GO" id="GO:0016747">
    <property type="term" value="F:acyltransferase activity, transferring groups other than amino-acyl groups"/>
    <property type="evidence" value="ECO:0007669"/>
    <property type="project" value="InterPro"/>
</dbReference>
<keyword evidence="5" id="KW-1185">Reference proteome</keyword>
<dbReference type="InterPro" id="IPR000182">
    <property type="entry name" value="GNAT_dom"/>
</dbReference>
<dbReference type="Gene3D" id="3.40.630.30">
    <property type="match status" value="1"/>
</dbReference>
<evidence type="ECO:0000259" key="3">
    <source>
        <dbReference type="PROSITE" id="PS51186"/>
    </source>
</evidence>
<sequence>MDAAPETAAPADIVVRPVRDVDAEALGRVHAACWHQTYDHLISKAALENVSPRRLAELWTHWAAQGPEFKMSAALADGEIIGFVGSGPARDRDAPRERELYFIYLLDQYHGTGTGQRLLDAAIEAGEPAYLWVAEDNPRAHRFYTRNGFTLDGATHTEPFLGETLTEVRFVR</sequence>
<evidence type="ECO:0000313" key="4">
    <source>
        <dbReference type="EMBL" id="GLJ95181.1"/>
    </source>
</evidence>
<dbReference type="SUPFAM" id="SSF55729">
    <property type="entry name" value="Acyl-CoA N-acyltransferases (Nat)"/>
    <property type="match status" value="1"/>
</dbReference>
<proteinExistence type="predicted"/>
<dbReference type="PROSITE" id="PS51186">
    <property type="entry name" value="GNAT"/>
    <property type="match status" value="1"/>
</dbReference>
<gene>
    <name evidence="4" type="ORF">GCM10017591_12430</name>
</gene>
<dbReference type="EMBL" id="BSER01000008">
    <property type="protein sequence ID" value="GLJ95181.1"/>
    <property type="molecule type" value="Genomic_DNA"/>
</dbReference>
<dbReference type="PANTHER" id="PTHR43877">
    <property type="entry name" value="AMINOALKYLPHOSPHONATE N-ACETYLTRANSFERASE-RELATED-RELATED"/>
    <property type="match status" value="1"/>
</dbReference>
<keyword evidence="1" id="KW-0808">Transferase</keyword>
<dbReference type="Proteomes" id="UP001142291">
    <property type="component" value="Unassembled WGS sequence"/>
</dbReference>
<comment type="caution">
    <text evidence="4">The sequence shown here is derived from an EMBL/GenBank/DDBJ whole genome shotgun (WGS) entry which is preliminary data.</text>
</comment>
<accession>A0A9W6HL53</accession>
<dbReference type="RefSeq" id="WP_204964682.1">
    <property type="nucleotide sequence ID" value="NZ_BAAAUR010000005.1"/>
</dbReference>
<reference evidence="4" key="2">
    <citation type="submission" date="2023-01" db="EMBL/GenBank/DDBJ databases">
        <authorList>
            <person name="Sun Q."/>
            <person name="Evtushenko L."/>
        </authorList>
    </citation>
    <scope>NUCLEOTIDE SEQUENCE</scope>
    <source>
        <strain evidence="4">VKM Ac-1940</strain>
    </source>
</reference>
<dbReference type="InterPro" id="IPR016181">
    <property type="entry name" value="Acyl_CoA_acyltransferase"/>
</dbReference>
<dbReference type="InterPro" id="IPR050832">
    <property type="entry name" value="Bact_Acetyltransf"/>
</dbReference>
<evidence type="ECO:0000256" key="2">
    <source>
        <dbReference type="ARBA" id="ARBA00023315"/>
    </source>
</evidence>
<keyword evidence="2" id="KW-0012">Acyltransferase</keyword>
<feature type="domain" description="N-acetyltransferase" evidence="3">
    <location>
        <begin position="13"/>
        <end position="172"/>
    </location>
</feature>
<reference evidence="4" key="1">
    <citation type="journal article" date="2014" name="Int. J. Syst. Evol. Microbiol.">
        <title>Complete genome sequence of Corynebacterium casei LMG S-19264T (=DSM 44701T), isolated from a smear-ripened cheese.</title>
        <authorList>
            <consortium name="US DOE Joint Genome Institute (JGI-PGF)"/>
            <person name="Walter F."/>
            <person name="Albersmeier A."/>
            <person name="Kalinowski J."/>
            <person name="Ruckert C."/>
        </authorList>
    </citation>
    <scope>NUCLEOTIDE SEQUENCE</scope>
    <source>
        <strain evidence="4">VKM Ac-1940</strain>
    </source>
</reference>